<dbReference type="AlphaFoldDB" id="A0A4Z0C7K7"/>
<feature type="chain" id="PRO_5021254431" evidence="1">
    <location>
        <begin position="23"/>
        <end position="397"/>
    </location>
</feature>
<evidence type="ECO:0000256" key="1">
    <source>
        <dbReference type="SAM" id="SignalP"/>
    </source>
</evidence>
<reference evidence="3 4" key="1">
    <citation type="submission" date="2019-03" db="EMBL/GenBank/DDBJ databases">
        <title>Ramlibacter henchirensis DSM 14656, whole genome shotgun sequence.</title>
        <authorList>
            <person name="Zhang X."/>
            <person name="Feng G."/>
            <person name="Zhu H."/>
        </authorList>
    </citation>
    <scope>NUCLEOTIDE SEQUENCE [LARGE SCALE GENOMIC DNA]</scope>
    <source>
        <strain evidence="3 4">DSM 14656</strain>
    </source>
</reference>
<dbReference type="InterPro" id="IPR025491">
    <property type="entry name" value="DUF4382"/>
</dbReference>
<dbReference type="SUPFAM" id="SSF49478">
    <property type="entry name" value="Cna protein B-type domain"/>
    <property type="match status" value="1"/>
</dbReference>
<accession>A0A4Z0C7K7</accession>
<dbReference type="PROSITE" id="PS51257">
    <property type="entry name" value="PROKAR_LIPOPROTEIN"/>
    <property type="match status" value="1"/>
</dbReference>
<evidence type="ECO:0000313" key="4">
    <source>
        <dbReference type="Proteomes" id="UP000298180"/>
    </source>
</evidence>
<sequence length="397" mass="40781">MRMKNWNPLTRAATVAASLLLAACGGGGGGDAPQGTLRMALTDAPSCGYDHVYVTVERVRVHQSDGAGEGEGGWREIVLSQPKRLDLLELTNGVLEELGQTSLPAGTYNQVRLVLAENRGNTPLANAVQLTGASSAVPLRTPSAQQSGLKLKTKFEVAADGLADLVLDFDACRSIVKAGTSGDYNLKPVLRVAERKYAGIQGYVSTTLAMSGTRVSAQQNGVVLRSTVPDATGKFVLPFLPAGNYDVVIASEGRSTAVVSSVPVTATTTLVNGTATAILPPVATTLRDVTGTASVGSGTTTLVIDAEVRATQALAGGPTIEVGVTPVDAVSATYTLRLPAAAPVKAAYAATGALSFAADNAVAGRYRLLATAPNRTEVGRDADVSTANQVVDFSFAP</sequence>
<organism evidence="3 4">
    <name type="scientific">Ramlibacter henchirensis</name>
    <dbReference type="NCBI Taxonomy" id="204072"/>
    <lineage>
        <taxon>Bacteria</taxon>
        <taxon>Pseudomonadati</taxon>
        <taxon>Pseudomonadota</taxon>
        <taxon>Betaproteobacteria</taxon>
        <taxon>Burkholderiales</taxon>
        <taxon>Comamonadaceae</taxon>
        <taxon>Ramlibacter</taxon>
    </lineage>
</organism>
<dbReference type="Pfam" id="PF14321">
    <property type="entry name" value="DUF4382"/>
    <property type="match status" value="1"/>
</dbReference>
<name>A0A4Z0C7K7_9BURK</name>
<evidence type="ECO:0000313" key="3">
    <source>
        <dbReference type="EMBL" id="TFZ06075.1"/>
    </source>
</evidence>
<gene>
    <name evidence="3" type="ORF">EZ313_05360</name>
</gene>
<feature type="domain" description="DUF4382" evidence="2">
    <location>
        <begin position="34"/>
        <end position="188"/>
    </location>
</feature>
<comment type="caution">
    <text evidence="3">The sequence shown here is derived from an EMBL/GenBank/DDBJ whole genome shotgun (WGS) entry which is preliminary data.</text>
</comment>
<keyword evidence="4" id="KW-1185">Reference proteome</keyword>
<dbReference type="OrthoDB" id="2111471at2"/>
<proteinExistence type="predicted"/>
<evidence type="ECO:0000259" key="2">
    <source>
        <dbReference type="Pfam" id="PF14321"/>
    </source>
</evidence>
<dbReference type="Proteomes" id="UP000298180">
    <property type="component" value="Unassembled WGS sequence"/>
</dbReference>
<protein>
    <submittedName>
        <fullName evidence="3">DUF4382 domain-containing protein</fullName>
    </submittedName>
</protein>
<dbReference type="EMBL" id="SMLM01000001">
    <property type="protein sequence ID" value="TFZ06075.1"/>
    <property type="molecule type" value="Genomic_DNA"/>
</dbReference>
<keyword evidence="1" id="KW-0732">Signal</keyword>
<feature type="signal peptide" evidence="1">
    <location>
        <begin position="1"/>
        <end position="22"/>
    </location>
</feature>